<dbReference type="Pfam" id="PF01476">
    <property type="entry name" value="LysM"/>
    <property type="match status" value="1"/>
</dbReference>
<organism evidence="2 3">
    <name type="scientific">Coprococcus hominis</name>
    <name type="common">ex Arizal et al. 2022</name>
    <dbReference type="NCBI Taxonomy" id="2881262"/>
    <lineage>
        <taxon>Bacteria</taxon>
        <taxon>Bacillati</taxon>
        <taxon>Bacillota</taxon>
        <taxon>Clostridia</taxon>
        <taxon>Lachnospirales</taxon>
        <taxon>Lachnospiraceae</taxon>
        <taxon>Coprococcus</taxon>
    </lineage>
</organism>
<protein>
    <submittedName>
        <fullName evidence="2">LysM peptidoglycan-binding domain-containing protein</fullName>
    </submittedName>
</protein>
<name>A0ABS8FK72_9FIRM</name>
<feature type="domain" description="LysM" evidence="1">
    <location>
        <begin position="42"/>
        <end position="91"/>
    </location>
</feature>
<sequence>MKHKLIFGLSLVLIICIIFGVNNKKQNPEAATSNQKYYACITIDEDETLWTIAEEHYSEEYNSYQEYIDEVKFINNLTDDTIYRGAKLVIPYYAAPL</sequence>
<keyword evidence="3" id="KW-1185">Reference proteome</keyword>
<reference evidence="2 3" key="1">
    <citation type="submission" date="2021-10" db="EMBL/GenBank/DDBJ databases">
        <title>Anaerobic single-cell dispensing facilitates the cultivation of human gut bacteria.</title>
        <authorList>
            <person name="Afrizal A."/>
        </authorList>
    </citation>
    <scope>NUCLEOTIDE SEQUENCE [LARGE SCALE GENOMIC DNA]</scope>
    <source>
        <strain evidence="2 3">CLA-AA-H212</strain>
    </source>
</reference>
<proteinExistence type="predicted"/>
<evidence type="ECO:0000313" key="3">
    <source>
        <dbReference type="Proteomes" id="UP001198495"/>
    </source>
</evidence>
<dbReference type="RefSeq" id="WP_021985494.1">
    <property type="nucleotide sequence ID" value="NZ_JAJEQT010000001.1"/>
</dbReference>
<gene>
    <name evidence="2" type="ORF">LKD28_01000</name>
</gene>
<evidence type="ECO:0000313" key="2">
    <source>
        <dbReference type="EMBL" id="MCC2217611.1"/>
    </source>
</evidence>
<dbReference type="Gene3D" id="3.10.350.10">
    <property type="entry name" value="LysM domain"/>
    <property type="match status" value="1"/>
</dbReference>
<dbReference type="Proteomes" id="UP001198495">
    <property type="component" value="Unassembled WGS sequence"/>
</dbReference>
<evidence type="ECO:0000259" key="1">
    <source>
        <dbReference type="Pfam" id="PF01476"/>
    </source>
</evidence>
<accession>A0ABS8FK72</accession>
<dbReference type="InterPro" id="IPR036779">
    <property type="entry name" value="LysM_dom_sf"/>
</dbReference>
<comment type="caution">
    <text evidence="2">The sequence shown here is derived from an EMBL/GenBank/DDBJ whole genome shotgun (WGS) entry which is preliminary data.</text>
</comment>
<dbReference type="EMBL" id="JAJEQT010000001">
    <property type="protein sequence ID" value="MCC2217611.1"/>
    <property type="molecule type" value="Genomic_DNA"/>
</dbReference>
<dbReference type="InterPro" id="IPR018392">
    <property type="entry name" value="LysM"/>
</dbReference>